<feature type="domain" description="NERD" evidence="2">
    <location>
        <begin position="27"/>
        <end position="141"/>
    </location>
</feature>
<organism evidence="3">
    <name type="scientific">marine sediment metagenome</name>
    <dbReference type="NCBI Taxonomy" id="412755"/>
    <lineage>
        <taxon>unclassified sequences</taxon>
        <taxon>metagenomes</taxon>
        <taxon>ecological metagenomes</taxon>
    </lineage>
</organism>
<keyword evidence="1" id="KW-0472">Membrane</keyword>
<keyword evidence="1" id="KW-1133">Transmembrane helix</keyword>
<dbReference type="PROSITE" id="PS50965">
    <property type="entry name" value="NERD"/>
    <property type="match status" value="1"/>
</dbReference>
<protein>
    <recommendedName>
        <fullName evidence="2">NERD domain-containing protein</fullName>
    </recommendedName>
</protein>
<sequence>MTQNTSIVLIVATFAVSALILLIINNRKKATHRQMTAILKPFIQDEIKHIIIPDGIGGLLEIEHLILMEHGLLLIETYPMSGNLFGAETINQWTQLVDGRSYKFANPLRRIRISRQALKELAPNIPIFCRVVFNADSVFPKGKPGDVSVLSSLADDLSNIVSSTVKTERTSEVWQRILRIARKDGQAIQRDGEA</sequence>
<name>A0A0F9TVL3_9ZZZZ</name>
<gene>
    <name evidence="3" type="ORF">LCGC14_0605020</name>
</gene>
<evidence type="ECO:0000313" key="3">
    <source>
        <dbReference type="EMBL" id="KKN53181.1"/>
    </source>
</evidence>
<dbReference type="AlphaFoldDB" id="A0A0F9TVL3"/>
<comment type="caution">
    <text evidence="3">The sequence shown here is derived from an EMBL/GenBank/DDBJ whole genome shotgun (WGS) entry which is preliminary data.</text>
</comment>
<evidence type="ECO:0000259" key="2">
    <source>
        <dbReference type="PROSITE" id="PS50965"/>
    </source>
</evidence>
<proteinExistence type="predicted"/>
<evidence type="ECO:0000256" key="1">
    <source>
        <dbReference type="SAM" id="Phobius"/>
    </source>
</evidence>
<accession>A0A0F9TVL3</accession>
<keyword evidence="1" id="KW-0812">Transmembrane</keyword>
<dbReference type="InterPro" id="IPR011528">
    <property type="entry name" value="NERD"/>
</dbReference>
<dbReference type="EMBL" id="LAZR01000984">
    <property type="protein sequence ID" value="KKN53181.1"/>
    <property type="molecule type" value="Genomic_DNA"/>
</dbReference>
<feature type="transmembrane region" description="Helical" evidence="1">
    <location>
        <begin position="6"/>
        <end position="25"/>
    </location>
</feature>
<dbReference type="Pfam" id="PF08378">
    <property type="entry name" value="NERD"/>
    <property type="match status" value="1"/>
</dbReference>
<reference evidence="3" key="1">
    <citation type="journal article" date="2015" name="Nature">
        <title>Complex archaea that bridge the gap between prokaryotes and eukaryotes.</title>
        <authorList>
            <person name="Spang A."/>
            <person name="Saw J.H."/>
            <person name="Jorgensen S.L."/>
            <person name="Zaremba-Niedzwiedzka K."/>
            <person name="Martijn J."/>
            <person name="Lind A.E."/>
            <person name="van Eijk R."/>
            <person name="Schleper C."/>
            <person name="Guy L."/>
            <person name="Ettema T.J."/>
        </authorList>
    </citation>
    <scope>NUCLEOTIDE SEQUENCE</scope>
</reference>